<dbReference type="EMBL" id="VEVO01000016">
    <property type="protein sequence ID" value="KAF0029137.1"/>
    <property type="molecule type" value="Genomic_DNA"/>
</dbReference>
<dbReference type="Proteomes" id="UP000438429">
    <property type="component" value="Unassembled WGS sequence"/>
</dbReference>
<protein>
    <submittedName>
        <fullName evidence="1">Uncharacterized protein</fullName>
    </submittedName>
</protein>
<evidence type="ECO:0000313" key="2">
    <source>
        <dbReference type="Proteomes" id="UP000438429"/>
    </source>
</evidence>
<sequence length="71" mass="8118">MHQIDPEYYLFDSSAAPTLTVVMQCAAHKCSVHFIYIPISFNVKRPAGDVTERSSHLCEKPTEQQLQLLWP</sequence>
<evidence type="ECO:0000313" key="1">
    <source>
        <dbReference type="EMBL" id="KAF0029137.1"/>
    </source>
</evidence>
<comment type="caution">
    <text evidence="1">The sequence shown here is derived from an EMBL/GenBank/DDBJ whole genome shotgun (WGS) entry which is preliminary data.</text>
</comment>
<name>A0A6A4S7P2_SCOMX</name>
<accession>A0A6A4S7P2</accession>
<dbReference type="AlphaFoldDB" id="A0A6A4S7P2"/>
<proteinExistence type="predicted"/>
<organism evidence="1 2">
    <name type="scientific">Scophthalmus maximus</name>
    <name type="common">Turbot</name>
    <name type="synonym">Psetta maxima</name>
    <dbReference type="NCBI Taxonomy" id="52904"/>
    <lineage>
        <taxon>Eukaryota</taxon>
        <taxon>Metazoa</taxon>
        <taxon>Chordata</taxon>
        <taxon>Craniata</taxon>
        <taxon>Vertebrata</taxon>
        <taxon>Euteleostomi</taxon>
        <taxon>Actinopterygii</taxon>
        <taxon>Neopterygii</taxon>
        <taxon>Teleostei</taxon>
        <taxon>Neoteleostei</taxon>
        <taxon>Acanthomorphata</taxon>
        <taxon>Carangaria</taxon>
        <taxon>Pleuronectiformes</taxon>
        <taxon>Pleuronectoidei</taxon>
        <taxon>Scophthalmidae</taxon>
        <taxon>Scophthalmus</taxon>
    </lineage>
</organism>
<gene>
    <name evidence="1" type="ORF">F2P81_018242</name>
</gene>
<reference evidence="1 2" key="1">
    <citation type="submission" date="2019-06" db="EMBL/GenBank/DDBJ databases">
        <title>Draft genomes of female and male turbot (Scophthalmus maximus).</title>
        <authorList>
            <person name="Xu H."/>
            <person name="Xu X.-W."/>
            <person name="Shao C."/>
            <person name="Chen S."/>
        </authorList>
    </citation>
    <scope>NUCLEOTIDE SEQUENCE [LARGE SCALE GENOMIC DNA]</scope>
    <source>
        <strain evidence="1">Ysfricsl-2016a</strain>
        <tissue evidence="1">Blood</tissue>
    </source>
</reference>